<dbReference type="PANTHER" id="PTHR30514">
    <property type="entry name" value="GLUCOKINASE"/>
    <property type="match status" value="1"/>
</dbReference>
<keyword evidence="3" id="KW-0804">Transcription</keyword>
<accession>A0A4P8II89</accession>
<keyword evidence="1" id="KW-0805">Transcription regulation</keyword>
<evidence type="ECO:0000256" key="1">
    <source>
        <dbReference type="ARBA" id="ARBA00023015"/>
    </source>
</evidence>
<evidence type="ECO:0000256" key="2">
    <source>
        <dbReference type="ARBA" id="ARBA00023125"/>
    </source>
</evidence>
<dbReference type="AlphaFoldDB" id="A0A4P8II89"/>
<feature type="domain" description="SIS" evidence="5">
    <location>
        <begin position="107"/>
        <end position="250"/>
    </location>
</feature>
<dbReference type="GO" id="GO:0003700">
    <property type="term" value="F:DNA-binding transcription factor activity"/>
    <property type="evidence" value="ECO:0007669"/>
    <property type="project" value="InterPro"/>
</dbReference>
<dbReference type="PROSITE" id="PS51071">
    <property type="entry name" value="HTH_RPIR"/>
    <property type="match status" value="1"/>
</dbReference>
<dbReference type="OrthoDB" id="2930at2"/>
<dbReference type="InterPro" id="IPR009057">
    <property type="entry name" value="Homeodomain-like_sf"/>
</dbReference>
<feature type="domain" description="HTH rpiR-type" evidence="4">
    <location>
        <begin position="1"/>
        <end position="77"/>
    </location>
</feature>
<dbReference type="InterPro" id="IPR047640">
    <property type="entry name" value="RpiR-like"/>
</dbReference>
<sequence>MRLETLIEENYDKLNENDMSIWNYILRHKEECQTMSIQELAKHCHVSHTTVSRFTHKLGMEGFGELKIFLKWDSRDQESFDAREIERVYQDYIKTLDMMMDRDCSDVLELLSEAGQIYVYGSGAVQKNAARELKKNLLFLDYLCNLIEGREEIKMVLEIVREGDVFFLFSLSGENAFVNELAGRLRAKGVRIISVTKVGNNELSRLSDISLQFYAHPVMKGRYNSDVYMTAQFFVVNEFLLLKGLEYQENEGR</sequence>
<gene>
    <name evidence="6" type="ORF">AR1Y2_3307</name>
</gene>
<proteinExistence type="predicted"/>
<dbReference type="EMBL" id="CP040058">
    <property type="protein sequence ID" value="QCP36761.1"/>
    <property type="molecule type" value="Genomic_DNA"/>
</dbReference>
<dbReference type="Pfam" id="PF01418">
    <property type="entry name" value="HTH_6"/>
    <property type="match status" value="1"/>
</dbReference>
<dbReference type="Pfam" id="PF01380">
    <property type="entry name" value="SIS"/>
    <property type="match status" value="1"/>
</dbReference>
<dbReference type="GO" id="GO:0003677">
    <property type="term" value="F:DNA binding"/>
    <property type="evidence" value="ECO:0007669"/>
    <property type="project" value="UniProtKB-KW"/>
</dbReference>
<dbReference type="RefSeq" id="WP_137329936.1">
    <property type="nucleotide sequence ID" value="NZ_CP040058.1"/>
</dbReference>
<dbReference type="InterPro" id="IPR046348">
    <property type="entry name" value="SIS_dom_sf"/>
</dbReference>
<evidence type="ECO:0000259" key="5">
    <source>
        <dbReference type="PROSITE" id="PS51464"/>
    </source>
</evidence>
<dbReference type="GO" id="GO:1901135">
    <property type="term" value="P:carbohydrate derivative metabolic process"/>
    <property type="evidence" value="ECO:0007669"/>
    <property type="project" value="InterPro"/>
</dbReference>
<dbReference type="CDD" id="cd05013">
    <property type="entry name" value="SIS_RpiR"/>
    <property type="match status" value="1"/>
</dbReference>
<dbReference type="KEGG" id="arf:AR1Y2_3307"/>
<dbReference type="SUPFAM" id="SSF53697">
    <property type="entry name" value="SIS domain"/>
    <property type="match status" value="1"/>
</dbReference>
<name>A0A4P8II89_9FIRM</name>
<dbReference type="InterPro" id="IPR036388">
    <property type="entry name" value="WH-like_DNA-bd_sf"/>
</dbReference>
<dbReference type="PROSITE" id="PS51464">
    <property type="entry name" value="SIS"/>
    <property type="match status" value="1"/>
</dbReference>
<dbReference type="PANTHER" id="PTHR30514:SF1">
    <property type="entry name" value="HTH-TYPE TRANSCRIPTIONAL REGULATOR HEXR-RELATED"/>
    <property type="match status" value="1"/>
</dbReference>
<evidence type="ECO:0000259" key="4">
    <source>
        <dbReference type="PROSITE" id="PS51071"/>
    </source>
</evidence>
<dbReference type="Proteomes" id="UP000298653">
    <property type="component" value="Chromosome"/>
</dbReference>
<protein>
    <submittedName>
        <fullName evidence="6">Transcriptional regulator, RpiR family</fullName>
    </submittedName>
</protein>
<dbReference type="Gene3D" id="3.40.50.10490">
    <property type="entry name" value="Glucose-6-phosphate isomerase like protein, domain 1"/>
    <property type="match status" value="1"/>
</dbReference>
<dbReference type="InterPro" id="IPR000281">
    <property type="entry name" value="HTH_RpiR"/>
</dbReference>
<dbReference type="InterPro" id="IPR035472">
    <property type="entry name" value="RpiR-like_SIS"/>
</dbReference>
<evidence type="ECO:0000313" key="6">
    <source>
        <dbReference type="EMBL" id="QCP36761.1"/>
    </source>
</evidence>
<dbReference type="SUPFAM" id="SSF46689">
    <property type="entry name" value="Homeodomain-like"/>
    <property type="match status" value="1"/>
</dbReference>
<dbReference type="InterPro" id="IPR001347">
    <property type="entry name" value="SIS_dom"/>
</dbReference>
<organism evidence="6 7">
    <name type="scientific">Anaerostipes rhamnosivorans</name>
    <dbReference type="NCBI Taxonomy" id="1229621"/>
    <lineage>
        <taxon>Bacteria</taxon>
        <taxon>Bacillati</taxon>
        <taxon>Bacillota</taxon>
        <taxon>Clostridia</taxon>
        <taxon>Lachnospirales</taxon>
        <taxon>Lachnospiraceae</taxon>
        <taxon>Anaerostipes</taxon>
    </lineage>
</organism>
<keyword evidence="7" id="KW-1185">Reference proteome</keyword>
<evidence type="ECO:0000313" key="7">
    <source>
        <dbReference type="Proteomes" id="UP000298653"/>
    </source>
</evidence>
<reference evidence="6 7" key="1">
    <citation type="submission" date="2019-05" db="EMBL/GenBank/DDBJ databases">
        <title>Complete genome sequencing of Anaerostipes rhamnosivorans.</title>
        <authorList>
            <person name="Bui T.P.N."/>
            <person name="de Vos W.M."/>
        </authorList>
    </citation>
    <scope>NUCLEOTIDE SEQUENCE [LARGE SCALE GENOMIC DNA]</scope>
    <source>
        <strain evidence="6 7">1y2</strain>
    </source>
</reference>
<dbReference type="GO" id="GO:0097367">
    <property type="term" value="F:carbohydrate derivative binding"/>
    <property type="evidence" value="ECO:0007669"/>
    <property type="project" value="InterPro"/>
</dbReference>
<evidence type="ECO:0000256" key="3">
    <source>
        <dbReference type="ARBA" id="ARBA00023163"/>
    </source>
</evidence>
<keyword evidence="2" id="KW-0238">DNA-binding</keyword>
<dbReference type="Gene3D" id="1.10.10.10">
    <property type="entry name" value="Winged helix-like DNA-binding domain superfamily/Winged helix DNA-binding domain"/>
    <property type="match status" value="1"/>
</dbReference>